<evidence type="ECO:0000313" key="11">
    <source>
        <dbReference type="EMBL" id="PAA85455.1"/>
    </source>
</evidence>
<keyword evidence="12" id="KW-1185">Reference proteome</keyword>
<evidence type="ECO:0000256" key="2">
    <source>
        <dbReference type="ARBA" id="ARBA00007617"/>
    </source>
</evidence>
<keyword evidence="5 7" id="KW-0653">Protein transport</keyword>
<evidence type="ECO:0000256" key="8">
    <source>
        <dbReference type="SAM" id="Coils"/>
    </source>
</evidence>
<sequence length="199" mass="21574">PAAMYPNYSLYGGQPQSQQQPPPAYEVGAVACGGGSGLDSLLAQLKRMDKEELQKLLDSDDKVAEMTSGSGELQQLGQAKQAAMAANRQMAELNFALGPRIEESRRRLAALSDEADAQRAVFLETRSRLESLNSAASPDTLLTLLEAACMEADEQAESLAEALATGGLDMAGFVRQYSEARQLYHLRRAKVDWLAKETH</sequence>
<evidence type="ECO:0000256" key="5">
    <source>
        <dbReference type="ARBA" id="ARBA00022927"/>
    </source>
</evidence>
<feature type="domain" description="VPS37 C-terminal" evidence="10">
    <location>
        <begin position="119"/>
        <end position="199"/>
    </location>
</feature>
<keyword evidence="8" id="KW-0175">Coiled coil</keyword>
<dbReference type="GO" id="GO:0006612">
    <property type="term" value="P:protein targeting to membrane"/>
    <property type="evidence" value="ECO:0007669"/>
    <property type="project" value="TreeGrafter"/>
</dbReference>
<dbReference type="GO" id="GO:0031902">
    <property type="term" value="C:late endosome membrane"/>
    <property type="evidence" value="ECO:0007669"/>
    <property type="project" value="UniProtKB-SubCell"/>
</dbReference>
<comment type="caution">
    <text evidence="11">The sequence shown here is derived from an EMBL/GenBank/DDBJ whole genome shotgun (WGS) entry which is preliminary data.</text>
</comment>
<dbReference type="InterPro" id="IPR009851">
    <property type="entry name" value="Mod_r"/>
</dbReference>
<dbReference type="InterPro" id="IPR029012">
    <property type="entry name" value="Helix_hairpin_bin_sf"/>
</dbReference>
<organism evidence="11 12">
    <name type="scientific">Macrostomum lignano</name>
    <dbReference type="NCBI Taxonomy" id="282301"/>
    <lineage>
        <taxon>Eukaryota</taxon>
        <taxon>Metazoa</taxon>
        <taxon>Spiralia</taxon>
        <taxon>Lophotrochozoa</taxon>
        <taxon>Platyhelminthes</taxon>
        <taxon>Rhabditophora</taxon>
        <taxon>Macrostomorpha</taxon>
        <taxon>Macrostomida</taxon>
        <taxon>Macrostomidae</taxon>
        <taxon>Macrostomum</taxon>
    </lineage>
</organism>
<dbReference type="GO" id="GO:0006623">
    <property type="term" value="P:protein targeting to vacuole"/>
    <property type="evidence" value="ECO:0007669"/>
    <property type="project" value="TreeGrafter"/>
</dbReference>
<reference evidence="11 12" key="1">
    <citation type="submission" date="2017-06" db="EMBL/GenBank/DDBJ databases">
        <title>A platform for efficient transgenesis in Macrostomum lignano, a flatworm model organism for stem cell research.</title>
        <authorList>
            <person name="Berezikov E."/>
        </authorList>
    </citation>
    <scope>NUCLEOTIDE SEQUENCE [LARGE SCALE GENOMIC DNA]</scope>
    <source>
        <strain evidence="11">DV1</strain>
        <tissue evidence="11">Whole organism</tissue>
    </source>
</reference>
<dbReference type="Proteomes" id="UP000215902">
    <property type="component" value="Unassembled WGS sequence"/>
</dbReference>
<dbReference type="STRING" id="282301.A0A267GHC3"/>
<dbReference type="PANTHER" id="PTHR13678">
    <property type="entry name" value="VACUOLAR PROTEIN SORTING-ASSOCIATED PROTEIN 37"/>
    <property type="match status" value="1"/>
</dbReference>
<dbReference type="PANTHER" id="PTHR13678:SF27">
    <property type="entry name" value="LD45836P"/>
    <property type="match status" value="1"/>
</dbReference>
<feature type="region of interest" description="Disordered" evidence="9">
    <location>
        <begin position="1"/>
        <end position="24"/>
    </location>
</feature>
<comment type="similarity">
    <text evidence="2">Belongs to the VPS37 family.</text>
</comment>
<evidence type="ECO:0000256" key="3">
    <source>
        <dbReference type="ARBA" id="ARBA00022448"/>
    </source>
</evidence>
<dbReference type="GO" id="GO:0000813">
    <property type="term" value="C:ESCRT I complex"/>
    <property type="evidence" value="ECO:0007669"/>
    <property type="project" value="TreeGrafter"/>
</dbReference>
<gene>
    <name evidence="11" type="ORF">BOX15_Mlig022507g2</name>
</gene>
<comment type="function">
    <text evidence="6">Component of the ESCRT-I complex, a regulator of vesicular trafficking process. Required for the sorting of endocytic ubiquitinated cargos into multivesicular bodies. May be involved in cell growth and differentiation.</text>
</comment>
<evidence type="ECO:0000256" key="1">
    <source>
        <dbReference type="ARBA" id="ARBA00004633"/>
    </source>
</evidence>
<evidence type="ECO:0000256" key="6">
    <source>
        <dbReference type="ARBA" id="ARBA00025010"/>
    </source>
</evidence>
<dbReference type="Pfam" id="PF07200">
    <property type="entry name" value="Mod_r"/>
    <property type="match status" value="1"/>
</dbReference>
<feature type="coiled-coil region" evidence="8">
    <location>
        <begin position="101"/>
        <end position="162"/>
    </location>
</feature>
<proteinExistence type="inferred from homology"/>
<dbReference type="EMBL" id="NIVC01000326">
    <property type="protein sequence ID" value="PAA85455.1"/>
    <property type="molecule type" value="Genomic_DNA"/>
</dbReference>
<evidence type="ECO:0000256" key="7">
    <source>
        <dbReference type="PROSITE-ProRule" id="PRU00646"/>
    </source>
</evidence>
<evidence type="ECO:0000256" key="4">
    <source>
        <dbReference type="ARBA" id="ARBA00022753"/>
    </source>
</evidence>
<dbReference type="InterPro" id="IPR037202">
    <property type="entry name" value="ESCRT_assembly_dom"/>
</dbReference>
<protein>
    <recommendedName>
        <fullName evidence="10">VPS37 C-terminal domain-containing protein</fullName>
    </recommendedName>
</protein>
<evidence type="ECO:0000313" key="12">
    <source>
        <dbReference type="Proteomes" id="UP000215902"/>
    </source>
</evidence>
<evidence type="ECO:0000256" key="9">
    <source>
        <dbReference type="SAM" id="MobiDB-lite"/>
    </source>
</evidence>
<name>A0A267GHC3_9PLAT</name>
<dbReference type="GO" id="GO:0043162">
    <property type="term" value="P:ubiquitin-dependent protein catabolic process via the multivesicular body sorting pathway"/>
    <property type="evidence" value="ECO:0007669"/>
    <property type="project" value="TreeGrafter"/>
</dbReference>
<comment type="subcellular location">
    <subcellularLocation>
        <location evidence="1">Late endosome membrane</location>
        <topology evidence="1">Peripheral membrane protein</topology>
    </subcellularLocation>
</comment>
<dbReference type="Gene3D" id="1.10.287.660">
    <property type="entry name" value="Helix hairpin bin"/>
    <property type="match status" value="1"/>
</dbReference>
<feature type="non-terminal residue" evidence="11">
    <location>
        <position position="1"/>
    </location>
</feature>
<dbReference type="AlphaFoldDB" id="A0A267GHC3"/>
<accession>A0A267GHC3</accession>
<keyword evidence="3 7" id="KW-0813">Transport</keyword>
<evidence type="ECO:0000259" key="10">
    <source>
        <dbReference type="PROSITE" id="PS51314"/>
    </source>
</evidence>
<dbReference type="PROSITE" id="PS51314">
    <property type="entry name" value="VPS37_C"/>
    <property type="match status" value="1"/>
</dbReference>
<dbReference type="SUPFAM" id="SSF140111">
    <property type="entry name" value="Endosomal sorting complex assembly domain"/>
    <property type="match status" value="1"/>
</dbReference>
<dbReference type="OrthoDB" id="10004364at2759"/>
<keyword evidence="4" id="KW-0967">Endosome</keyword>